<organism evidence="6 7">
    <name type="scientific">Pelagibacterium halotolerans (strain DSM 22347 / JCM 15775 / CGMCC 1.7692 / B2)</name>
    <dbReference type="NCBI Taxonomy" id="1082931"/>
    <lineage>
        <taxon>Bacteria</taxon>
        <taxon>Pseudomonadati</taxon>
        <taxon>Pseudomonadota</taxon>
        <taxon>Alphaproteobacteria</taxon>
        <taxon>Hyphomicrobiales</taxon>
        <taxon>Devosiaceae</taxon>
        <taxon>Pelagibacterium</taxon>
    </lineage>
</organism>
<evidence type="ECO:0000259" key="5">
    <source>
        <dbReference type="Pfam" id="PF01258"/>
    </source>
</evidence>
<dbReference type="PROSITE" id="PS51128">
    <property type="entry name" value="ZF_DKSA_2"/>
    <property type="match status" value="1"/>
</dbReference>
<dbReference type="GO" id="GO:0008270">
    <property type="term" value="F:zinc ion binding"/>
    <property type="evidence" value="ECO:0007669"/>
    <property type="project" value="UniProtKB-KW"/>
</dbReference>
<dbReference type="STRING" id="1082931.KKY_1773"/>
<name>G4RDI4_PELHB</name>
<evidence type="ECO:0000313" key="6">
    <source>
        <dbReference type="EMBL" id="AEQ51785.1"/>
    </source>
</evidence>
<gene>
    <name evidence="6" type="ordered locus">KKY_1773</name>
</gene>
<dbReference type="RefSeq" id="WP_014130934.1">
    <property type="nucleotide sequence ID" value="NC_016078.1"/>
</dbReference>
<feature type="zinc finger region" description="dksA C4-type" evidence="4">
    <location>
        <begin position="89"/>
        <end position="113"/>
    </location>
</feature>
<dbReference type="KEGG" id="phl:KKY_1773"/>
<dbReference type="PANTHER" id="PTHR33823:SF4">
    <property type="entry name" value="GENERAL STRESS PROTEIN 16O"/>
    <property type="match status" value="1"/>
</dbReference>
<proteinExistence type="predicted"/>
<evidence type="ECO:0000256" key="2">
    <source>
        <dbReference type="ARBA" id="ARBA00022771"/>
    </source>
</evidence>
<evidence type="ECO:0000256" key="3">
    <source>
        <dbReference type="ARBA" id="ARBA00022833"/>
    </source>
</evidence>
<keyword evidence="3" id="KW-0862">Zinc</keyword>
<protein>
    <submittedName>
        <fullName evidence="6">DnaK suppressor protein</fullName>
    </submittedName>
</protein>
<dbReference type="Proteomes" id="UP000008850">
    <property type="component" value="Chromosome"/>
</dbReference>
<keyword evidence="2" id="KW-0863">Zinc-finger</keyword>
<dbReference type="eggNOG" id="COG1734">
    <property type="taxonomic scope" value="Bacteria"/>
</dbReference>
<feature type="domain" description="Zinc finger DksA/TraR C4-type" evidence="5">
    <location>
        <begin position="84"/>
        <end position="114"/>
    </location>
</feature>
<dbReference type="AlphaFoldDB" id="G4RDI4"/>
<dbReference type="PANTHER" id="PTHR33823">
    <property type="entry name" value="RNA POLYMERASE-BINDING TRANSCRIPTION FACTOR DKSA-RELATED"/>
    <property type="match status" value="1"/>
</dbReference>
<dbReference type="InterPro" id="IPR000962">
    <property type="entry name" value="Znf_DskA_TraR"/>
</dbReference>
<dbReference type="Pfam" id="PF01258">
    <property type="entry name" value="zf-dskA_traR"/>
    <property type="match status" value="1"/>
</dbReference>
<reference evidence="6 7" key="1">
    <citation type="journal article" date="2012" name="J. Bacteriol.">
        <title>Complete genome sequence of Pelagibacterium halotolerans B2T.</title>
        <authorList>
            <person name="Huo Y.Y."/>
            <person name="Cheng H."/>
            <person name="Han X.F."/>
            <person name="Jiang X.W."/>
            <person name="Sun C."/>
            <person name="Zhang X.Q."/>
            <person name="Zhu X.F."/>
            <person name="Liu Y.F."/>
            <person name="Li P.F."/>
            <person name="Ni P.X."/>
            <person name="Wu M."/>
        </authorList>
    </citation>
    <scope>NUCLEOTIDE SEQUENCE [LARGE SCALE GENOMIC DNA]</scope>
    <source>
        <strain evidence="7">DSM 22347 / JCM 15775 / CGMCC 1.7692 / B2</strain>
    </source>
</reference>
<dbReference type="EMBL" id="CP003075">
    <property type="protein sequence ID" value="AEQ51785.1"/>
    <property type="molecule type" value="Genomic_DNA"/>
</dbReference>
<sequence>MTEPDSAELERRFRPRLEADLADLAAQLERSADERGPVELDQQSVGRLSRMDAMQRQAMARAVQERLKLQKVRTEQALLRMGDGEFGYCVDCGEFIGEKRLAVDPATPKCVHCA</sequence>
<evidence type="ECO:0000313" key="7">
    <source>
        <dbReference type="Proteomes" id="UP000008850"/>
    </source>
</evidence>
<accession>G4RDI4</accession>
<dbReference type="Gene3D" id="1.20.120.910">
    <property type="entry name" value="DksA, coiled-coil domain"/>
    <property type="match status" value="1"/>
</dbReference>
<keyword evidence="1" id="KW-0479">Metal-binding</keyword>
<dbReference type="HOGENOM" id="CLU_043144_3_3_5"/>
<evidence type="ECO:0000256" key="4">
    <source>
        <dbReference type="PROSITE-ProRule" id="PRU00510"/>
    </source>
</evidence>
<evidence type="ECO:0000256" key="1">
    <source>
        <dbReference type="ARBA" id="ARBA00022723"/>
    </source>
</evidence>
<keyword evidence="7" id="KW-1185">Reference proteome</keyword>
<dbReference type="SUPFAM" id="SSF57716">
    <property type="entry name" value="Glucocorticoid receptor-like (DNA-binding domain)"/>
    <property type="match status" value="1"/>
</dbReference>